<reference evidence="2 3" key="1">
    <citation type="journal article" date="2018" name="Front. Microbiol.">
        <title>Genomic and genetic insights into a cosmopolitan fungus, Paecilomyces variotii (Eurotiales).</title>
        <authorList>
            <person name="Urquhart A.S."/>
            <person name="Mondo S.J."/>
            <person name="Makela M.R."/>
            <person name="Hane J.K."/>
            <person name="Wiebenga A."/>
            <person name="He G."/>
            <person name="Mihaltcheva S."/>
            <person name="Pangilinan J."/>
            <person name="Lipzen A."/>
            <person name="Barry K."/>
            <person name="de Vries R.P."/>
            <person name="Grigoriev I.V."/>
            <person name="Idnurm A."/>
        </authorList>
    </citation>
    <scope>NUCLEOTIDE SEQUENCE [LARGE SCALE GENOMIC DNA]</scope>
    <source>
        <strain evidence="2 3">CBS 101075</strain>
    </source>
</reference>
<evidence type="ECO:0000313" key="3">
    <source>
        <dbReference type="Proteomes" id="UP000283841"/>
    </source>
</evidence>
<comment type="caution">
    <text evidence="2">The sequence shown here is derived from an EMBL/GenBank/DDBJ whole genome shotgun (WGS) entry which is preliminary data.</text>
</comment>
<organism evidence="2 3">
    <name type="scientific">Byssochlamys spectabilis</name>
    <name type="common">Paecilomyces variotii</name>
    <dbReference type="NCBI Taxonomy" id="264951"/>
    <lineage>
        <taxon>Eukaryota</taxon>
        <taxon>Fungi</taxon>
        <taxon>Dikarya</taxon>
        <taxon>Ascomycota</taxon>
        <taxon>Pezizomycotina</taxon>
        <taxon>Eurotiomycetes</taxon>
        <taxon>Eurotiomycetidae</taxon>
        <taxon>Eurotiales</taxon>
        <taxon>Thermoascaceae</taxon>
        <taxon>Paecilomyces</taxon>
    </lineage>
</organism>
<keyword evidence="3" id="KW-1185">Reference proteome</keyword>
<keyword evidence="2" id="KW-0418">Kinase</keyword>
<dbReference type="PANTHER" id="PTHR21310">
    <property type="entry name" value="AMINOGLYCOSIDE PHOSPHOTRANSFERASE-RELATED-RELATED"/>
    <property type="match status" value="1"/>
</dbReference>
<dbReference type="SUPFAM" id="SSF56112">
    <property type="entry name" value="Protein kinase-like (PK-like)"/>
    <property type="match status" value="1"/>
</dbReference>
<evidence type="ECO:0000313" key="2">
    <source>
        <dbReference type="EMBL" id="RWQ95421.1"/>
    </source>
</evidence>
<gene>
    <name evidence="2" type="ORF">C8Q69DRAFT_444331</name>
</gene>
<keyword evidence="2" id="KW-0808">Transferase</keyword>
<dbReference type="Proteomes" id="UP000283841">
    <property type="component" value="Unassembled WGS sequence"/>
</dbReference>
<dbReference type="EMBL" id="RCNU01000005">
    <property type="protein sequence ID" value="RWQ95421.1"/>
    <property type="molecule type" value="Genomic_DNA"/>
</dbReference>
<sequence length="321" mass="36910">MTIHSFSGRTLPNTIQYALYTIKVKHEFSADAGVLVSLKYENQGGKQSRCCYSSHVKIIYGAHDRGVWSLGTDMILKERPDDGPKNEAKTLKLLASYTNIPAPELVRDWVDRDRRYFVLQKRMDGETLGDAWPLLSHNQRVAIADQVAGICKHLHSITSSSIQSVDQTACSPALLFFDFEPRGPFHSDLELWDAISLTLHNPPERSFPQQALDNLKKRLPKCTPYVLTHCDLNIGNIMVKDGQLVGILDWEHAAYYPIWYEYVSATWGFTEADAEWRRLLRQRLDTHEDAKRFWMDLYHLRNYPDLDEKGREVLEKLSAES</sequence>
<dbReference type="PANTHER" id="PTHR21310:SF15">
    <property type="entry name" value="AMINOGLYCOSIDE PHOSPHOTRANSFERASE DOMAIN-CONTAINING PROTEIN"/>
    <property type="match status" value="1"/>
</dbReference>
<dbReference type="STRING" id="264951.A0A443HUC0"/>
<dbReference type="RefSeq" id="XP_028485066.1">
    <property type="nucleotide sequence ID" value="XM_028628991.1"/>
</dbReference>
<accession>A0A443HUC0</accession>
<dbReference type="Gene3D" id="3.90.1200.10">
    <property type="match status" value="1"/>
</dbReference>
<dbReference type="Pfam" id="PF01636">
    <property type="entry name" value="APH"/>
    <property type="match status" value="1"/>
</dbReference>
<name>A0A443HUC0_BYSSP</name>
<dbReference type="AlphaFoldDB" id="A0A443HUC0"/>
<evidence type="ECO:0000259" key="1">
    <source>
        <dbReference type="Pfam" id="PF01636"/>
    </source>
</evidence>
<dbReference type="CDD" id="cd05120">
    <property type="entry name" value="APH_ChoK_like"/>
    <property type="match status" value="1"/>
</dbReference>
<dbReference type="InterPro" id="IPR051678">
    <property type="entry name" value="AGP_Transferase"/>
</dbReference>
<dbReference type="VEuPathDB" id="FungiDB:C8Q69DRAFT_444331"/>
<protein>
    <submittedName>
        <fullName evidence="2">Kinase-like domain-containing protein</fullName>
    </submittedName>
</protein>
<dbReference type="GeneID" id="39598268"/>
<dbReference type="InterPro" id="IPR011009">
    <property type="entry name" value="Kinase-like_dom_sf"/>
</dbReference>
<dbReference type="InterPro" id="IPR002575">
    <property type="entry name" value="Aminoglycoside_PTrfase"/>
</dbReference>
<dbReference type="GO" id="GO:0016301">
    <property type="term" value="F:kinase activity"/>
    <property type="evidence" value="ECO:0007669"/>
    <property type="project" value="UniProtKB-KW"/>
</dbReference>
<feature type="domain" description="Aminoglycoside phosphotransferase" evidence="1">
    <location>
        <begin position="72"/>
        <end position="289"/>
    </location>
</feature>
<proteinExistence type="predicted"/>